<dbReference type="GO" id="GO:0005737">
    <property type="term" value="C:cytoplasm"/>
    <property type="evidence" value="ECO:0007669"/>
    <property type="project" value="InterPro"/>
</dbReference>
<dbReference type="SMART" id="SM01131">
    <property type="entry name" value="DHHA2"/>
    <property type="match status" value="1"/>
</dbReference>
<dbReference type="InterPro" id="IPR004097">
    <property type="entry name" value="DHHA2"/>
</dbReference>
<reference evidence="10" key="1">
    <citation type="submission" date="2017-12" db="EMBL/GenBank/DDBJ databases">
        <title>FDA dAtabase for Regulatory Grade micrObial Sequences (FDA-ARGOS): Supporting development and validation of Infectious Disease Dx tests.</title>
        <authorList>
            <person name="Hoffmann M."/>
            <person name="Allard M."/>
            <person name="Evans P."/>
            <person name="Brown E."/>
            <person name="Tallon L."/>
            <person name="Sadzewicz L."/>
            <person name="Sengamalay N."/>
            <person name="Ott S."/>
            <person name="Godinez A."/>
            <person name="Nagaraj S."/>
            <person name="Vavikolanu K."/>
            <person name="Aluvathingal J."/>
            <person name="Nadendla S."/>
            <person name="Sichtig H."/>
        </authorList>
    </citation>
    <scope>NUCLEOTIDE SEQUENCE [LARGE SCALE GENOMIC DNA]</scope>
    <source>
        <strain evidence="10">FDAARGOS_249</strain>
    </source>
</reference>
<evidence type="ECO:0000313" key="10">
    <source>
        <dbReference type="Proteomes" id="UP000192813"/>
    </source>
</evidence>
<gene>
    <name evidence="9" type="ORF">A6J77_008395</name>
</gene>
<dbReference type="Gene3D" id="3.90.1640.10">
    <property type="entry name" value="inorganic pyrophosphatase (n-terminal core)"/>
    <property type="match status" value="1"/>
</dbReference>
<dbReference type="RefSeq" id="WP_083069904.1">
    <property type="nucleotide sequence ID" value="NZ_NBTM02000001.1"/>
</dbReference>
<evidence type="ECO:0000259" key="8">
    <source>
        <dbReference type="SMART" id="SM01131"/>
    </source>
</evidence>
<dbReference type="FunFam" id="3.90.1640.10:FF:000001">
    <property type="entry name" value="Probable manganese-dependent inorganic pyrophosphatase"/>
    <property type="match status" value="1"/>
</dbReference>
<dbReference type="PANTHER" id="PTHR47618">
    <property type="entry name" value="BIFUNCTIONAL OLIGORIBONUCLEASE AND PAP PHOSPHATASE NRNA"/>
    <property type="match status" value="1"/>
</dbReference>
<dbReference type="Pfam" id="PF02833">
    <property type="entry name" value="DHHA2"/>
    <property type="match status" value="1"/>
</dbReference>
<sequence length="309" mass="33162">MNKILVFGHQNPDTDAITSAISYAYLLNQQGLEAEAVALGQVNEETAYALNEFGQVAPRVIESIGTQTDTVALVDHNESQQSVADLAEVEVHSVVDHHKIGDFTSAAPLTFIAKPYGCSQTIIFELFQEKGIEIPKEIAGLMLSAIISDTLLFKSPTTTEKDQEVGLALAEIAGVDVEAYGLALLKSGTNVDAKSASEIADGDAKSFEMDDKPVRIGQINVVDVDDVLKRKDEVIAAMKDLVAENEYAAFLLVVTNILTSDSEGLLVGSEDFMQHAEQAFGGQVNDNQIALPGVVSRKKQVVPPLQATF</sequence>
<dbReference type="EMBL" id="NBTM02000001">
    <property type="protein sequence ID" value="PNL92246.1"/>
    <property type="molecule type" value="Genomic_DNA"/>
</dbReference>
<organism evidence="9 10">
    <name type="scientific">Aerococcus viridans</name>
    <dbReference type="NCBI Taxonomy" id="1377"/>
    <lineage>
        <taxon>Bacteria</taxon>
        <taxon>Bacillati</taxon>
        <taxon>Bacillota</taxon>
        <taxon>Bacilli</taxon>
        <taxon>Lactobacillales</taxon>
        <taxon>Aerococcaceae</taxon>
        <taxon>Aerococcus</taxon>
    </lineage>
</organism>
<feature type="domain" description="DHHA2" evidence="8">
    <location>
        <begin position="181"/>
        <end position="309"/>
    </location>
</feature>
<keyword evidence="5" id="KW-0464">Manganese</keyword>
<evidence type="ECO:0000256" key="4">
    <source>
        <dbReference type="ARBA" id="ARBA00022801"/>
    </source>
</evidence>
<protein>
    <recommendedName>
        <fullName evidence="2">inorganic diphosphatase</fullName>
        <ecNumber evidence="2">3.6.1.1</ecNumber>
    </recommendedName>
    <alternativeName>
        <fullName evidence="6">Pyrophosphate phospho-hydrolase</fullName>
    </alternativeName>
</protein>
<comment type="cofactor">
    <cofactor evidence="1">
        <name>Mn(2+)</name>
        <dbReference type="ChEBI" id="CHEBI:29035"/>
    </cofactor>
</comment>
<dbReference type="AlphaFoldDB" id="A0A2J9PPN9"/>
<evidence type="ECO:0000256" key="7">
    <source>
        <dbReference type="ARBA" id="ARBA00047820"/>
    </source>
</evidence>
<dbReference type="Pfam" id="PF01368">
    <property type="entry name" value="DHH"/>
    <property type="match status" value="1"/>
</dbReference>
<comment type="catalytic activity">
    <reaction evidence="7">
        <text>diphosphate + H2O = 2 phosphate + H(+)</text>
        <dbReference type="Rhea" id="RHEA:24576"/>
        <dbReference type="ChEBI" id="CHEBI:15377"/>
        <dbReference type="ChEBI" id="CHEBI:15378"/>
        <dbReference type="ChEBI" id="CHEBI:33019"/>
        <dbReference type="ChEBI" id="CHEBI:43474"/>
        <dbReference type="EC" id="3.6.1.1"/>
    </reaction>
</comment>
<dbReference type="NCBIfam" id="NF003877">
    <property type="entry name" value="PRK05427.1"/>
    <property type="match status" value="1"/>
</dbReference>
<keyword evidence="3" id="KW-0479">Metal-binding</keyword>
<dbReference type="Proteomes" id="UP000192813">
    <property type="component" value="Unassembled WGS sequence"/>
</dbReference>
<dbReference type="InterPro" id="IPR038222">
    <property type="entry name" value="DHHA2_dom_sf"/>
</dbReference>
<dbReference type="InterPro" id="IPR001667">
    <property type="entry name" value="DDH_dom"/>
</dbReference>
<name>A0A2J9PPN9_9LACT</name>
<evidence type="ECO:0000256" key="2">
    <source>
        <dbReference type="ARBA" id="ARBA00012146"/>
    </source>
</evidence>
<evidence type="ECO:0000256" key="5">
    <source>
        <dbReference type="ARBA" id="ARBA00023211"/>
    </source>
</evidence>
<evidence type="ECO:0000313" key="9">
    <source>
        <dbReference type="EMBL" id="PNL92246.1"/>
    </source>
</evidence>
<evidence type="ECO:0000256" key="6">
    <source>
        <dbReference type="ARBA" id="ARBA00032535"/>
    </source>
</evidence>
<evidence type="ECO:0000256" key="3">
    <source>
        <dbReference type="ARBA" id="ARBA00022723"/>
    </source>
</evidence>
<accession>A0A2J9PPN9</accession>
<comment type="caution">
    <text evidence="9">The sequence shown here is derived from an EMBL/GenBank/DDBJ whole genome shotgun (WGS) entry which is preliminary data.</text>
</comment>
<proteinExistence type="predicted"/>
<dbReference type="InterPro" id="IPR038763">
    <property type="entry name" value="DHH_sf"/>
</dbReference>
<dbReference type="InterPro" id="IPR051319">
    <property type="entry name" value="Oligoribo/pAp-PDE_c-di-AMP_PDE"/>
</dbReference>
<evidence type="ECO:0000256" key="1">
    <source>
        <dbReference type="ARBA" id="ARBA00001936"/>
    </source>
</evidence>
<dbReference type="PANTHER" id="PTHR47618:SF1">
    <property type="entry name" value="BIFUNCTIONAL OLIGORIBONUCLEASE AND PAP PHOSPHATASE NRNA"/>
    <property type="match status" value="1"/>
</dbReference>
<dbReference type="GO" id="GO:0004427">
    <property type="term" value="F:inorganic diphosphate phosphatase activity"/>
    <property type="evidence" value="ECO:0007669"/>
    <property type="project" value="UniProtKB-EC"/>
</dbReference>
<dbReference type="GO" id="GO:0046872">
    <property type="term" value="F:metal ion binding"/>
    <property type="evidence" value="ECO:0007669"/>
    <property type="project" value="UniProtKB-KW"/>
</dbReference>
<dbReference type="EC" id="3.6.1.1" evidence="2"/>
<dbReference type="Gene3D" id="3.10.310.20">
    <property type="entry name" value="DHHA2 domain"/>
    <property type="match status" value="1"/>
</dbReference>
<keyword evidence="4" id="KW-0378">Hydrolase</keyword>
<dbReference type="SUPFAM" id="SSF64182">
    <property type="entry name" value="DHH phosphoesterases"/>
    <property type="match status" value="1"/>
</dbReference>